<name>A0AAV9HGT5_9PEZI</name>
<dbReference type="PANTHER" id="PTHR33112:SF10">
    <property type="entry name" value="TOL"/>
    <property type="match status" value="1"/>
</dbReference>
<accession>A0AAV9HGT5</accession>
<keyword evidence="3" id="KW-1185">Reference proteome</keyword>
<comment type="caution">
    <text evidence="2">The sequence shown here is derived from an EMBL/GenBank/DDBJ whole genome shotgun (WGS) entry which is preliminary data.</text>
</comment>
<dbReference type="AlphaFoldDB" id="A0AAV9HGT5"/>
<dbReference type="InterPro" id="IPR010730">
    <property type="entry name" value="HET"/>
</dbReference>
<reference evidence="2" key="2">
    <citation type="submission" date="2023-06" db="EMBL/GenBank/DDBJ databases">
        <authorList>
            <consortium name="Lawrence Berkeley National Laboratory"/>
            <person name="Mondo S.J."/>
            <person name="Hensen N."/>
            <person name="Bonometti L."/>
            <person name="Westerberg I."/>
            <person name="Brannstrom I.O."/>
            <person name="Guillou S."/>
            <person name="Cros-Aarteil S."/>
            <person name="Calhoun S."/>
            <person name="Haridas S."/>
            <person name="Kuo A."/>
            <person name="Pangilinan J."/>
            <person name="Riley R."/>
            <person name="Labutti K."/>
            <person name="Andreopoulos B."/>
            <person name="Lipzen A."/>
            <person name="Chen C."/>
            <person name="Yanf M."/>
            <person name="Daum C."/>
            <person name="Ng V."/>
            <person name="Clum A."/>
            <person name="Steindorff A."/>
            <person name="Ohm R."/>
            <person name="Martin F."/>
            <person name="Silar P."/>
            <person name="Natvig D."/>
            <person name="Lalanne C."/>
            <person name="Gautier V."/>
            <person name="Ament-Velasquez S.L."/>
            <person name="Kruys A."/>
            <person name="Hutchinson M.I."/>
            <person name="Powell A.J."/>
            <person name="Barry K."/>
            <person name="Miller A.N."/>
            <person name="Grigoriev I.V."/>
            <person name="Debuchy R."/>
            <person name="Gladieux P."/>
            <person name="Thoren M.H."/>
            <person name="Johannesson H."/>
        </authorList>
    </citation>
    <scope>NUCLEOTIDE SEQUENCE</scope>
    <source>
        <strain evidence="2">PSN324</strain>
    </source>
</reference>
<dbReference type="Pfam" id="PF06985">
    <property type="entry name" value="HET"/>
    <property type="match status" value="1"/>
</dbReference>
<dbReference type="Proteomes" id="UP001321749">
    <property type="component" value="Unassembled WGS sequence"/>
</dbReference>
<dbReference type="PANTHER" id="PTHR33112">
    <property type="entry name" value="DOMAIN PROTEIN, PUTATIVE-RELATED"/>
    <property type="match status" value="1"/>
</dbReference>
<feature type="domain" description="Heterokaryon incompatibility" evidence="1">
    <location>
        <begin position="137"/>
        <end position="283"/>
    </location>
</feature>
<sequence length="561" mass="64253">MSNAVDSMSSQGSQSQDGPEIHENFVYLLLTDLGVYNAVGYLWWCRRLEWRKYKNQFAVKFRKETSSDILVNDHSSDSLTTSANFSFLSLWLHHCDIHHFECVRNRAMFWPKRVIFIGDLDSGKITLVEQESSDEEYVVLSHRWGNPTEAEISQFCTTPGNYSDRLEGFPYRDLPKTFQDAVQVTRALGKQYLWIDSLCIIQGPGGDWETQAKTMEDIFANGYCTIAATSAPSWKDGFLTPRSSQPKIPAQDTSTSFPDRCNCDFSKDVDEGPLMQRAWVLQERVLSRRTIHFTTAHIYCECGEGVICEGLVKFDPPRAKQFFILDPQFPKRLQSCGNTVTLKFLQFLLSKYSASSITQETDRAIAIHSLVMWMEKALNTTIHYGISRLFLALLLSWKRTEQNGGRIQYKDQHQVPSWSWMAYSGGIDFLIQPSDFWITFEFLDIIVPRPEDLDFAEHGRALDVKFRSFSAGCRVESKEGKYLILKEMEEIGYLWVDMADQIEFEDCNCVVVGAEVNRKGIPTYCIIVTQKNGPLGRYERVGVGKVLGQYVSKDCISEKLW</sequence>
<evidence type="ECO:0000313" key="3">
    <source>
        <dbReference type="Proteomes" id="UP001321749"/>
    </source>
</evidence>
<evidence type="ECO:0000313" key="2">
    <source>
        <dbReference type="EMBL" id="KAK4459713.1"/>
    </source>
</evidence>
<protein>
    <submittedName>
        <fullName evidence="2">Heterokaryon incompatibility protein-domain-containing protein</fullName>
    </submittedName>
</protein>
<reference evidence="2" key="1">
    <citation type="journal article" date="2023" name="Mol. Phylogenet. Evol.">
        <title>Genome-scale phylogeny and comparative genomics of the fungal order Sordariales.</title>
        <authorList>
            <person name="Hensen N."/>
            <person name="Bonometti L."/>
            <person name="Westerberg I."/>
            <person name="Brannstrom I.O."/>
            <person name="Guillou S."/>
            <person name="Cros-Aarteil S."/>
            <person name="Calhoun S."/>
            <person name="Haridas S."/>
            <person name="Kuo A."/>
            <person name="Mondo S."/>
            <person name="Pangilinan J."/>
            <person name="Riley R."/>
            <person name="LaButti K."/>
            <person name="Andreopoulos B."/>
            <person name="Lipzen A."/>
            <person name="Chen C."/>
            <person name="Yan M."/>
            <person name="Daum C."/>
            <person name="Ng V."/>
            <person name="Clum A."/>
            <person name="Steindorff A."/>
            <person name="Ohm R.A."/>
            <person name="Martin F."/>
            <person name="Silar P."/>
            <person name="Natvig D.O."/>
            <person name="Lalanne C."/>
            <person name="Gautier V."/>
            <person name="Ament-Velasquez S.L."/>
            <person name="Kruys A."/>
            <person name="Hutchinson M.I."/>
            <person name="Powell A.J."/>
            <person name="Barry K."/>
            <person name="Miller A.N."/>
            <person name="Grigoriev I.V."/>
            <person name="Debuchy R."/>
            <person name="Gladieux P."/>
            <person name="Hiltunen Thoren M."/>
            <person name="Johannesson H."/>
        </authorList>
    </citation>
    <scope>NUCLEOTIDE SEQUENCE</scope>
    <source>
        <strain evidence="2">PSN324</strain>
    </source>
</reference>
<dbReference type="EMBL" id="MU865029">
    <property type="protein sequence ID" value="KAK4459713.1"/>
    <property type="molecule type" value="Genomic_DNA"/>
</dbReference>
<proteinExistence type="predicted"/>
<evidence type="ECO:0000259" key="1">
    <source>
        <dbReference type="Pfam" id="PF06985"/>
    </source>
</evidence>
<organism evidence="2 3">
    <name type="scientific">Cladorrhinum samala</name>
    <dbReference type="NCBI Taxonomy" id="585594"/>
    <lineage>
        <taxon>Eukaryota</taxon>
        <taxon>Fungi</taxon>
        <taxon>Dikarya</taxon>
        <taxon>Ascomycota</taxon>
        <taxon>Pezizomycotina</taxon>
        <taxon>Sordariomycetes</taxon>
        <taxon>Sordariomycetidae</taxon>
        <taxon>Sordariales</taxon>
        <taxon>Podosporaceae</taxon>
        <taxon>Cladorrhinum</taxon>
    </lineage>
</organism>
<gene>
    <name evidence="2" type="ORF">QBC42DRAFT_273794</name>
</gene>